<gene>
    <name evidence="1" type="ORF">GR702_18110</name>
</gene>
<keyword evidence="1" id="KW-0808">Transferase</keyword>
<protein>
    <submittedName>
        <fullName evidence="1">Histidine kinase</fullName>
    </submittedName>
</protein>
<dbReference type="Proteomes" id="UP000465810">
    <property type="component" value="Unassembled WGS sequence"/>
</dbReference>
<sequence length="90" mass="10174">MDKVLFRPTPRLRERRRRCCTRFTLTDAREVEITTIVRDTSARGLGAAALGEAPAPNEVVRAQLKDGRELWGLVRWRCGNLFGVEFDTAG</sequence>
<dbReference type="GO" id="GO:0016301">
    <property type="term" value="F:kinase activity"/>
    <property type="evidence" value="ECO:0007669"/>
    <property type="project" value="UniProtKB-KW"/>
</dbReference>
<keyword evidence="2" id="KW-1185">Reference proteome</keyword>
<organism evidence="1 2">
    <name type="scientific">Novosphingobium silvae</name>
    <dbReference type="NCBI Taxonomy" id="2692619"/>
    <lineage>
        <taxon>Bacteria</taxon>
        <taxon>Pseudomonadati</taxon>
        <taxon>Pseudomonadota</taxon>
        <taxon>Alphaproteobacteria</taxon>
        <taxon>Sphingomonadales</taxon>
        <taxon>Sphingomonadaceae</taxon>
        <taxon>Novosphingobium</taxon>
    </lineage>
</organism>
<evidence type="ECO:0000313" key="1">
    <source>
        <dbReference type="EMBL" id="MYL99677.1"/>
    </source>
</evidence>
<comment type="caution">
    <text evidence="1">The sequence shown here is derived from an EMBL/GenBank/DDBJ whole genome shotgun (WGS) entry which is preliminary data.</text>
</comment>
<dbReference type="AlphaFoldDB" id="A0A7X4GL31"/>
<proteinExistence type="predicted"/>
<reference evidence="1 2" key="1">
    <citation type="submission" date="2019-12" db="EMBL/GenBank/DDBJ databases">
        <authorList>
            <person name="Feng G."/>
            <person name="Zhu H."/>
        </authorList>
    </citation>
    <scope>NUCLEOTIDE SEQUENCE [LARGE SCALE GENOMIC DNA]</scope>
    <source>
        <strain evidence="1 2">FGD1</strain>
    </source>
</reference>
<accession>A0A7X4GL31</accession>
<dbReference type="EMBL" id="WVTD01000018">
    <property type="protein sequence ID" value="MYL99677.1"/>
    <property type="molecule type" value="Genomic_DNA"/>
</dbReference>
<evidence type="ECO:0000313" key="2">
    <source>
        <dbReference type="Proteomes" id="UP000465810"/>
    </source>
</evidence>
<dbReference type="RefSeq" id="WP_160987114.1">
    <property type="nucleotide sequence ID" value="NZ_WVTD01000018.1"/>
</dbReference>
<name>A0A7X4GL31_9SPHN</name>
<keyword evidence="1" id="KW-0418">Kinase</keyword>